<organism evidence="1 2">
    <name type="scientific">Actinomadura litoris</name>
    <dbReference type="NCBI Taxonomy" id="2678616"/>
    <lineage>
        <taxon>Bacteria</taxon>
        <taxon>Bacillati</taxon>
        <taxon>Actinomycetota</taxon>
        <taxon>Actinomycetes</taxon>
        <taxon>Streptosporangiales</taxon>
        <taxon>Thermomonosporaceae</taxon>
        <taxon>Actinomadura</taxon>
    </lineage>
</organism>
<dbReference type="EMBL" id="WOFH01000011">
    <property type="protein sequence ID" value="MUN40685.1"/>
    <property type="molecule type" value="Genomic_DNA"/>
</dbReference>
<comment type="caution">
    <text evidence="1">The sequence shown here is derived from an EMBL/GenBank/DDBJ whole genome shotgun (WGS) entry which is preliminary data.</text>
</comment>
<keyword evidence="2" id="KW-1185">Reference proteome</keyword>
<accession>A0A7K1L931</accession>
<evidence type="ECO:0000313" key="1">
    <source>
        <dbReference type="EMBL" id="MUN40685.1"/>
    </source>
</evidence>
<dbReference type="Proteomes" id="UP000432015">
    <property type="component" value="Unassembled WGS sequence"/>
</dbReference>
<evidence type="ECO:0000313" key="2">
    <source>
        <dbReference type="Proteomes" id="UP000432015"/>
    </source>
</evidence>
<proteinExistence type="predicted"/>
<name>A0A7K1L931_9ACTN</name>
<protein>
    <submittedName>
        <fullName evidence="1">Uncharacterized protein</fullName>
    </submittedName>
</protein>
<dbReference type="RefSeq" id="WP_156219822.1">
    <property type="nucleotide sequence ID" value="NZ_WOFH01000011.1"/>
</dbReference>
<sequence>MEERDFCTVVTGQGVVVVWNPAAEPDYYPESPDGPGELRGPALWQEVRTGRRAAGDLWWFWVWAGADGELPELEPLCPMEEVETAANRLAVVLAVPFAEASPGIA</sequence>
<reference evidence="1 2" key="1">
    <citation type="submission" date="2019-11" db="EMBL/GenBank/DDBJ databases">
        <authorList>
            <person name="Cao P."/>
        </authorList>
    </citation>
    <scope>NUCLEOTIDE SEQUENCE [LARGE SCALE GENOMIC DNA]</scope>
    <source>
        <strain evidence="1 2">NEAU-AAG5</strain>
    </source>
</reference>
<gene>
    <name evidence="1" type="ORF">GNZ18_29385</name>
</gene>
<dbReference type="AlphaFoldDB" id="A0A7K1L931"/>